<dbReference type="OrthoDB" id="7060at10239"/>
<proteinExistence type="predicted"/>
<dbReference type="GeneID" id="19486983"/>
<evidence type="ECO:0000313" key="2">
    <source>
        <dbReference type="Proteomes" id="UP000026908"/>
    </source>
</evidence>
<name>A0A023MHJ3_9CAUD</name>
<dbReference type="EMBL" id="KJ190157">
    <property type="protein sequence ID" value="AHN83448.1"/>
    <property type="molecule type" value="Genomic_DNA"/>
</dbReference>
<sequence>MSLYKVYILANRDLTKIPKRTKIGISMNPHNRIQTLNLDKIVYRGFDDLYVYGIYETHNPRDLEAAAHIYFKKYRCNLKGFEGCTEFFDIHPQLAERFLLNTGAKKIYDPNTNLEGDV</sequence>
<evidence type="ECO:0000313" key="1">
    <source>
        <dbReference type="EMBL" id="AHN83448.1"/>
    </source>
</evidence>
<accession>A0A023MHJ3</accession>
<dbReference type="KEGG" id="vg:19486983"/>
<dbReference type="Proteomes" id="UP000026908">
    <property type="component" value="Segment"/>
</dbReference>
<protein>
    <submittedName>
        <fullName evidence="1">Uncharacterized protein</fullName>
    </submittedName>
</protein>
<organism evidence="1 2">
    <name type="scientific">Escherichia phage vB_EcoS_FFH_1</name>
    <dbReference type="NCBI Taxonomy" id="1446489"/>
    <lineage>
        <taxon>Viruses</taxon>
        <taxon>Duplodnaviria</taxon>
        <taxon>Heunggongvirae</taxon>
        <taxon>Uroviricota</taxon>
        <taxon>Caudoviricetes</taxon>
        <taxon>Demerecviridae</taxon>
        <taxon>Markadamsvirinae</taxon>
        <taxon>Tequintavirus</taxon>
        <taxon>Tequintavirus FFH1</taxon>
    </lineage>
</organism>
<dbReference type="Pfam" id="PF13455">
    <property type="entry name" value="MUG113"/>
    <property type="match status" value="1"/>
</dbReference>
<keyword evidence="2" id="KW-1185">Reference proteome</keyword>
<dbReference type="RefSeq" id="YP_009031637.1">
    <property type="nucleotide sequence ID" value="NC_024139.1"/>
</dbReference>
<reference evidence="1 2" key="1">
    <citation type="journal article" date="2014" name="Genome Announc.">
        <title>Complete Genome Sequences of Two Escherichia coli O157:H7 Phages Effective in Limiting Contamination of Food Products.</title>
        <authorList>
            <person name="Hong Y."/>
            <person name="Pan Y."/>
            <person name="Harman N.J."/>
            <person name="Ebner P.D."/>
        </authorList>
    </citation>
    <scope>NUCLEOTIDE SEQUENCE [LARGE SCALE GENOMIC DNA]</scope>
</reference>